<protein>
    <submittedName>
        <fullName evidence="2">Uncharacterized protein</fullName>
    </submittedName>
</protein>
<sequence>MSGIMDALKEVVESITIPKGQQDRCNDYVMWRQFGPKSRDWGSNNACFGGSMQNDTLTRHRFECRSFVRGRYLPRKAYLGTMRELRQVGLVPPGMRYWIQNKYARFELPPDVYDRHTVFTALSLYRHCDAQQNTMFLAWRLFQRLQGYRIPYLQCLHYALGQLSYCGHTFISMGQYEGAKGPLNPACGWAMAYFGALDFKDRALLKPEDITTSMFAKLSAVVNPTFGPQQRYSCPNPDAGRPTKNGIGVPALFVRTPVEILHPRLTPLYINPRDYRDPKAFAELTGSLCQQPENEEKAPWAKPKTRG</sequence>
<comment type="caution">
    <text evidence="2">The sequence shown here is derived from an EMBL/GenBank/DDBJ whole genome shotgun (WGS) entry which is preliminary data.</text>
</comment>
<dbReference type="AlphaFoldDB" id="A0A0F9G0F8"/>
<dbReference type="EMBL" id="LAZR01019539">
    <property type="protein sequence ID" value="KKL92174.1"/>
    <property type="molecule type" value="Genomic_DNA"/>
</dbReference>
<reference evidence="2" key="1">
    <citation type="journal article" date="2015" name="Nature">
        <title>Complex archaea that bridge the gap between prokaryotes and eukaryotes.</title>
        <authorList>
            <person name="Spang A."/>
            <person name="Saw J.H."/>
            <person name="Jorgensen S.L."/>
            <person name="Zaremba-Niedzwiedzka K."/>
            <person name="Martijn J."/>
            <person name="Lind A.E."/>
            <person name="van Eijk R."/>
            <person name="Schleper C."/>
            <person name="Guy L."/>
            <person name="Ettema T.J."/>
        </authorList>
    </citation>
    <scope>NUCLEOTIDE SEQUENCE</scope>
</reference>
<evidence type="ECO:0000256" key="1">
    <source>
        <dbReference type="SAM" id="MobiDB-lite"/>
    </source>
</evidence>
<organism evidence="2">
    <name type="scientific">marine sediment metagenome</name>
    <dbReference type="NCBI Taxonomy" id="412755"/>
    <lineage>
        <taxon>unclassified sequences</taxon>
        <taxon>metagenomes</taxon>
        <taxon>ecological metagenomes</taxon>
    </lineage>
</organism>
<name>A0A0F9G0F8_9ZZZZ</name>
<evidence type="ECO:0000313" key="2">
    <source>
        <dbReference type="EMBL" id="KKL92174.1"/>
    </source>
</evidence>
<gene>
    <name evidence="2" type="ORF">LCGC14_1887350</name>
</gene>
<accession>A0A0F9G0F8</accession>
<feature type="region of interest" description="Disordered" evidence="1">
    <location>
        <begin position="286"/>
        <end position="307"/>
    </location>
</feature>
<proteinExistence type="predicted"/>